<keyword evidence="1 8" id="KW-0645">Protease</keyword>
<feature type="region of interest" description="Disordered" evidence="9">
    <location>
        <begin position="1"/>
        <end position="31"/>
    </location>
</feature>
<dbReference type="PANTHER" id="PTHR24252:SF27">
    <property type="entry name" value="TRANSMEMBRANE PROTEASE SERINE 3-LIKE"/>
    <property type="match status" value="1"/>
</dbReference>
<sequence>MANPDGQEAEVGVPAEAGLTNGVLEAPAGGEENIATQIQAGGTEQTCPSRIEVLSVGDEDHPALDTPSTLNVSTLESHNGSLAGENSTNKPATETTESTECQPDALNNIQTQPSPAMPVTKVQPFLSADLVEEKTLRGRLFARRMELLIGACASLGVILVLGIGLGVGLSCVGKFRCSSSRCISSTAQCDGHVDCEHGEDELSCVRVSGKSSVLQVLSEGVWSTVCSEDWDPELGFSACKQLGYSSYVRSGSLLLSNIEQEYQNSLVSINLSQPGPLQAIKIHNSTNLSRTECSSGKVITLKCLECGSRPQFSTRIVGGNLSLEGQFPWQVSLQFQNEHLCGGSIVATRWILTAAHCVYGFAFPQVWTVLVGLTEQPVSVSGAKYLSVEKIIYHARYRPKGLDYDIALLKLVEPLAFNGLVEPICLPNFGEEFEDGKMCWISGWGATEDGGEASVSLHSARVPLISAKACSQPEVYQGYISPGMICAGYLEGGTDSCQGDSGGPLACEDSSVWKLVGATSWGQGCAERNKPGVYTRITQALTWIHQQMEREETLNPSPVSSDNMNNRQD</sequence>
<keyword evidence="10 13" id="KW-0812">Transmembrane</keyword>
<dbReference type="InterPro" id="IPR043504">
    <property type="entry name" value="Peptidase_S1_PA_chymotrypsin"/>
</dbReference>
<dbReference type="InterPro" id="IPR018114">
    <property type="entry name" value="TRYPSIN_HIS"/>
</dbReference>
<dbReference type="OrthoDB" id="6380398at2759"/>
<evidence type="ECO:0000256" key="4">
    <source>
        <dbReference type="ARBA" id="ARBA00023157"/>
    </source>
</evidence>
<keyword evidence="3 8" id="KW-0720">Serine protease</keyword>
<dbReference type="PROSITE" id="PS01209">
    <property type="entry name" value="LDLRA_1"/>
    <property type="match status" value="1"/>
</dbReference>
<evidence type="ECO:0000256" key="3">
    <source>
        <dbReference type="ARBA" id="ARBA00022825"/>
    </source>
</evidence>
<evidence type="ECO:0000259" key="12">
    <source>
        <dbReference type="PROSITE" id="PS50287"/>
    </source>
</evidence>
<dbReference type="CDD" id="cd00190">
    <property type="entry name" value="Tryp_SPc"/>
    <property type="match status" value="1"/>
</dbReference>
<dbReference type="Proteomes" id="UP000752171">
    <property type="component" value="Unassembled WGS sequence"/>
</dbReference>
<evidence type="ECO:0000259" key="11">
    <source>
        <dbReference type="PROSITE" id="PS50240"/>
    </source>
</evidence>
<keyword evidence="5" id="KW-0325">Glycoprotein</keyword>
<gene>
    <name evidence="13" type="primary">TMPRSS3</name>
    <name evidence="13" type="ORF">AMEX_G14632</name>
</gene>
<dbReference type="PANTHER" id="PTHR24252">
    <property type="entry name" value="ACROSIN-RELATED"/>
    <property type="match status" value="1"/>
</dbReference>
<feature type="region of interest" description="Disordered" evidence="9">
    <location>
        <begin position="58"/>
        <end position="102"/>
    </location>
</feature>
<dbReference type="InterPro" id="IPR001314">
    <property type="entry name" value="Peptidase_S1A"/>
</dbReference>
<dbReference type="PROSITE" id="PS00134">
    <property type="entry name" value="TRYPSIN_HIS"/>
    <property type="match status" value="1"/>
</dbReference>
<dbReference type="InterPro" id="IPR001190">
    <property type="entry name" value="SRCR"/>
</dbReference>
<dbReference type="SUPFAM" id="SSF57424">
    <property type="entry name" value="LDL receptor-like module"/>
    <property type="match status" value="1"/>
</dbReference>
<dbReference type="GO" id="GO:0006508">
    <property type="term" value="P:proteolysis"/>
    <property type="evidence" value="ECO:0007669"/>
    <property type="project" value="UniProtKB-KW"/>
</dbReference>
<keyword evidence="4 6" id="KW-1015">Disulfide bond</keyword>
<reference evidence="13 14" key="1">
    <citation type="submission" date="2021-07" db="EMBL/GenBank/DDBJ databases">
        <authorList>
            <person name="Imarazene B."/>
            <person name="Zahm M."/>
            <person name="Klopp C."/>
            <person name="Cabau C."/>
            <person name="Beille S."/>
            <person name="Jouanno E."/>
            <person name="Castinel A."/>
            <person name="Lluch J."/>
            <person name="Gil L."/>
            <person name="Kuchtly C."/>
            <person name="Lopez Roques C."/>
            <person name="Donnadieu C."/>
            <person name="Parrinello H."/>
            <person name="Journot L."/>
            <person name="Du K."/>
            <person name="Schartl M."/>
            <person name="Retaux S."/>
            <person name="Guiguen Y."/>
        </authorList>
    </citation>
    <scope>NUCLEOTIDE SEQUENCE [LARGE SCALE GENOMIC DNA]</scope>
    <source>
        <strain evidence="13">Pach_M1</strain>
        <tissue evidence="13">Testis</tissue>
    </source>
</reference>
<dbReference type="Gene3D" id="2.40.10.10">
    <property type="entry name" value="Trypsin-like serine proteases"/>
    <property type="match status" value="1"/>
</dbReference>
<evidence type="ECO:0000256" key="7">
    <source>
        <dbReference type="PROSITE-ProRule" id="PRU00196"/>
    </source>
</evidence>
<dbReference type="InterPro" id="IPR036772">
    <property type="entry name" value="SRCR-like_dom_sf"/>
</dbReference>
<dbReference type="FunFam" id="2.40.10.10:FF:000003">
    <property type="entry name" value="Transmembrane serine protease 3"/>
    <property type="match status" value="1"/>
</dbReference>
<keyword evidence="10" id="KW-0472">Membrane</keyword>
<dbReference type="SMART" id="SM00202">
    <property type="entry name" value="SR"/>
    <property type="match status" value="1"/>
</dbReference>
<dbReference type="Pfam" id="PF15494">
    <property type="entry name" value="SRCR_2"/>
    <property type="match status" value="1"/>
</dbReference>
<dbReference type="SUPFAM" id="SSF56487">
    <property type="entry name" value="SRCR-like"/>
    <property type="match status" value="1"/>
</dbReference>
<dbReference type="PRINTS" id="PR00722">
    <property type="entry name" value="CHYMOTRYPSIN"/>
</dbReference>
<dbReference type="AlphaFoldDB" id="A0A8T2LJL1"/>
<dbReference type="SMART" id="SM00020">
    <property type="entry name" value="Tryp_SPc"/>
    <property type="match status" value="1"/>
</dbReference>
<evidence type="ECO:0000313" key="14">
    <source>
        <dbReference type="Proteomes" id="UP000752171"/>
    </source>
</evidence>
<proteinExistence type="predicted"/>
<dbReference type="Pfam" id="PF00089">
    <property type="entry name" value="Trypsin"/>
    <property type="match status" value="1"/>
</dbReference>
<evidence type="ECO:0000256" key="1">
    <source>
        <dbReference type="ARBA" id="ARBA00022670"/>
    </source>
</evidence>
<dbReference type="InterPro" id="IPR009003">
    <property type="entry name" value="Peptidase_S1_PA"/>
</dbReference>
<protein>
    <submittedName>
        <fullName evidence="13">Transmembrane protease serine 3</fullName>
    </submittedName>
</protein>
<evidence type="ECO:0000256" key="6">
    <source>
        <dbReference type="PROSITE-ProRule" id="PRU00124"/>
    </source>
</evidence>
<dbReference type="PROSITE" id="PS50240">
    <property type="entry name" value="TRYPSIN_DOM"/>
    <property type="match status" value="1"/>
</dbReference>
<comment type="caution">
    <text evidence="7">Lacks conserved residue(s) required for the propagation of feature annotation.</text>
</comment>
<dbReference type="PROSITE" id="PS00135">
    <property type="entry name" value="TRYPSIN_SER"/>
    <property type="match status" value="1"/>
</dbReference>
<evidence type="ECO:0000256" key="9">
    <source>
        <dbReference type="SAM" id="MobiDB-lite"/>
    </source>
</evidence>
<dbReference type="Pfam" id="PF00057">
    <property type="entry name" value="Ldl_recept_a"/>
    <property type="match status" value="1"/>
</dbReference>
<feature type="region of interest" description="Disordered" evidence="9">
    <location>
        <begin position="549"/>
        <end position="569"/>
    </location>
</feature>
<dbReference type="GO" id="GO:0016020">
    <property type="term" value="C:membrane"/>
    <property type="evidence" value="ECO:0007669"/>
    <property type="project" value="InterPro"/>
</dbReference>
<feature type="domain" description="SRCR" evidence="12">
    <location>
        <begin position="180"/>
        <end position="304"/>
    </location>
</feature>
<evidence type="ECO:0000256" key="2">
    <source>
        <dbReference type="ARBA" id="ARBA00022801"/>
    </source>
</evidence>
<dbReference type="InterPro" id="IPR002172">
    <property type="entry name" value="LDrepeatLR_classA_rpt"/>
</dbReference>
<accession>A0A8T2LJL1</accession>
<comment type="caution">
    <text evidence="13">The sequence shown here is derived from an EMBL/GenBank/DDBJ whole genome shotgun (WGS) entry which is preliminary data.</text>
</comment>
<feature type="disulfide bond" evidence="6">
    <location>
        <begin position="189"/>
        <end position="204"/>
    </location>
</feature>
<evidence type="ECO:0000313" key="13">
    <source>
        <dbReference type="EMBL" id="KAG9271680.1"/>
    </source>
</evidence>
<dbReference type="Gene3D" id="3.10.250.10">
    <property type="entry name" value="SRCR-like domain"/>
    <property type="match status" value="1"/>
</dbReference>
<dbReference type="InterPro" id="IPR033116">
    <property type="entry name" value="TRYPSIN_SER"/>
</dbReference>
<dbReference type="GO" id="GO:0004252">
    <property type="term" value="F:serine-type endopeptidase activity"/>
    <property type="evidence" value="ECO:0007669"/>
    <property type="project" value="InterPro"/>
</dbReference>
<evidence type="ECO:0000256" key="10">
    <source>
        <dbReference type="SAM" id="Phobius"/>
    </source>
</evidence>
<feature type="compositionally biased region" description="Polar residues" evidence="9">
    <location>
        <begin position="66"/>
        <end position="102"/>
    </location>
</feature>
<organism evidence="13 14">
    <name type="scientific">Astyanax mexicanus</name>
    <name type="common">Blind cave fish</name>
    <name type="synonym">Astyanax fasciatus mexicanus</name>
    <dbReference type="NCBI Taxonomy" id="7994"/>
    <lineage>
        <taxon>Eukaryota</taxon>
        <taxon>Metazoa</taxon>
        <taxon>Chordata</taxon>
        <taxon>Craniata</taxon>
        <taxon>Vertebrata</taxon>
        <taxon>Euteleostomi</taxon>
        <taxon>Actinopterygii</taxon>
        <taxon>Neopterygii</taxon>
        <taxon>Teleostei</taxon>
        <taxon>Ostariophysi</taxon>
        <taxon>Characiformes</taxon>
        <taxon>Characoidei</taxon>
        <taxon>Acestrorhamphidae</taxon>
        <taxon>Acestrorhamphinae</taxon>
        <taxon>Astyanax</taxon>
    </lineage>
</organism>
<evidence type="ECO:0000256" key="8">
    <source>
        <dbReference type="RuleBase" id="RU363034"/>
    </source>
</evidence>
<dbReference type="EMBL" id="JAICCE010000011">
    <property type="protein sequence ID" value="KAG9271680.1"/>
    <property type="molecule type" value="Genomic_DNA"/>
</dbReference>
<name>A0A8T2LJL1_ASTMX</name>
<dbReference type="InterPro" id="IPR001254">
    <property type="entry name" value="Trypsin_dom"/>
</dbReference>
<evidence type="ECO:0000256" key="5">
    <source>
        <dbReference type="ARBA" id="ARBA00023180"/>
    </source>
</evidence>
<dbReference type="CDD" id="cd00112">
    <property type="entry name" value="LDLa"/>
    <property type="match status" value="1"/>
</dbReference>
<feature type="disulfide bond" evidence="6">
    <location>
        <begin position="177"/>
        <end position="195"/>
    </location>
</feature>
<dbReference type="Gene3D" id="4.10.400.10">
    <property type="entry name" value="Low-density Lipoprotein Receptor"/>
    <property type="match status" value="1"/>
</dbReference>
<dbReference type="SUPFAM" id="SSF50494">
    <property type="entry name" value="Trypsin-like serine proteases"/>
    <property type="match status" value="1"/>
</dbReference>
<dbReference type="InterPro" id="IPR036055">
    <property type="entry name" value="LDL_receptor-like_sf"/>
</dbReference>
<feature type="transmembrane region" description="Helical" evidence="10">
    <location>
        <begin position="147"/>
        <end position="169"/>
    </location>
</feature>
<dbReference type="PROSITE" id="PS50287">
    <property type="entry name" value="SRCR_2"/>
    <property type="match status" value="1"/>
</dbReference>
<dbReference type="SMART" id="SM00192">
    <property type="entry name" value="LDLa"/>
    <property type="match status" value="1"/>
</dbReference>
<keyword evidence="10" id="KW-1133">Transmembrane helix</keyword>
<feature type="compositionally biased region" description="Polar residues" evidence="9">
    <location>
        <begin position="554"/>
        <end position="569"/>
    </location>
</feature>
<dbReference type="PROSITE" id="PS50068">
    <property type="entry name" value="LDLRA_2"/>
    <property type="match status" value="1"/>
</dbReference>
<dbReference type="InterPro" id="IPR023415">
    <property type="entry name" value="LDLR_class-A_CS"/>
</dbReference>
<feature type="domain" description="Peptidase S1" evidence="11">
    <location>
        <begin position="316"/>
        <end position="549"/>
    </location>
</feature>
<keyword evidence="2 8" id="KW-0378">Hydrolase</keyword>